<reference evidence="1 2" key="1">
    <citation type="journal article" date="2021" name="Hortic Res">
        <title>High-quality reference genome and annotation aids understanding of berry development for evergreen blueberry (Vaccinium darrowii).</title>
        <authorList>
            <person name="Yu J."/>
            <person name="Hulse-Kemp A.M."/>
            <person name="Babiker E."/>
            <person name="Staton M."/>
        </authorList>
    </citation>
    <scope>NUCLEOTIDE SEQUENCE [LARGE SCALE GENOMIC DNA]</scope>
    <source>
        <strain evidence="2">cv. NJ 8807/NJ 8810</strain>
        <tissue evidence="1">Young leaf</tissue>
    </source>
</reference>
<evidence type="ECO:0000313" key="2">
    <source>
        <dbReference type="Proteomes" id="UP000828048"/>
    </source>
</evidence>
<comment type="caution">
    <text evidence="1">The sequence shown here is derived from an EMBL/GenBank/DDBJ whole genome shotgun (WGS) entry which is preliminary data.</text>
</comment>
<name>A0ACB7Z6D9_9ERIC</name>
<protein>
    <submittedName>
        <fullName evidence="1">Uncharacterized protein</fullName>
    </submittedName>
</protein>
<evidence type="ECO:0000313" key="1">
    <source>
        <dbReference type="EMBL" id="KAH7860912.1"/>
    </source>
</evidence>
<sequence>MGGNRSSSKPKSSKRKSSKLSSQARKTKRSRRTKSKKLRLRDDSSSDSSDDSRSPLSISSSSSEGEYRRARSRTRSEVKGSSRKRTRRSASSRGSSEEDSRRVKKRKSSKKSAKSDSKKKSRKKRRRVPSVSSISSDSRSCSTCGDSEIERPRARSREKIKEKRNFSKVKNVTKSDKNLSRSCSPHSKFSDSDDHNSKDMLPVENTVRRLRSVITVAKSPEGEEEIAYDHDDYPSCRSNDSNEGGSKREITSLDLASKRVENAKGREALVSDIRMTENKKTGEERGVQDSPSNSPSKVDVLPTVSGASGDDLESVLRLKALENLKKYRGVRLQTNAKPPADEKTKSDNEVKRLSTEKVELLRNISTDEDDSRVIGATKVLRQNPRLKMGRESSFRSASDGKGQDGKGSIKEPGSARHSVISPPSKVAFSGNSKREDPSPASESDLGTSGLRQEEPDTVLNQTRKANMLVSQSDMEKSSVETSQSVGQTGGNKDGVENVGESSASQPSSSLKPTLEEQNSKDQQGGQFEQKTMSVMRGGEMVEVSYKVYIPKKAPALARRHLRR</sequence>
<organism evidence="1 2">
    <name type="scientific">Vaccinium darrowii</name>
    <dbReference type="NCBI Taxonomy" id="229202"/>
    <lineage>
        <taxon>Eukaryota</taxon>
        <taxon>Viridiplantae</taxon>
        <taxon>Streptophyta</taxon>
        <taxon>Embryophyta</taxon>
        <taxon>Tracheophyta</taxon>
        <taxon>Spermatophyta</taxon>
        <taxon>Magnoliopsida</taxon>
        <taxon>eudicotyledons</taxon>
        <taxon>Gunneridae</taxon>
        <taxon>Pentapetalae</taxon>
        <taxon>asterids</taxon>
        <taxon>Ericales</taxon>
        <taxon>Ericaceae</taxon>
        <taxon>Vaccinioideae</taxon>
        <taxon>Vaccinieae</taxon>
        <taxon>Vaccinium</taxon>
    </lineage>
</organism>
<proteinExistence type="predicted"/>
<keyword evidence="2" id="KW-1185">Reference proteome</keyword>
<dbReference type="Proteomes" id="UP000828048">
    <property type="component" value="Chromosome 4"/>
</dbReference>
<gene>
    <name evidence="1" type="ORF">Vadar_019434</name>
</gene>
<dbReference type="EMBL" id="CM037154">
    <property type="protein sequence ID" value="KAH7860912.1"/>
    <property type="molecule type" value="Genomic_DNA"/>
</dbReference>
<accession>A0ACB7Z6D9</accession>